<accession>A0A0G1NK08</accession>
<evidence type="ECO:0000313" key="2">
    <source>
        <dbReference type="Proteomes" id="UP000034107"/>
    </source>
</evidence>
<sequence>MPKITNNEEKNPIQCSICNEYRFFEIRKTQHSGKNRGISLNEPFFYCKKCAKSESLLSDKTIEEQIAKVQNGKTAYLKSALEEKKFEPYNKFGFKYDPLDYYYIPGLIRPWNEGFLTPVFFSIELLFYYSSNPDYWISRSSFSSLQIYDKNGQYFFDRGFGINRNGNLFAWLGDLCEFFEDRTQNQHLKRFLLDNINSDHDIISDYYFNNIEANFTKSDNENEILHLKNKFEENIYKKYIIKLSTLNIKSLRDRYAHPLVNDKNLIFNAYSKLNKILIENLNKEELKKALKNKGVDSSELKNLGSLKLFEKFVEKFLDCNDSHNLMTPFFVLYDLRILNDHLMETNFEVEYNDCKKRIGISNGINYYDFYKIVLQSLIKTYEKLNELVDSEAGPDPNA</sequence>
<dbReference type="AlphaFoldDB" id="A0A0G1NK08"/>
<comment type="caution">
    <text evidence="1">The sequence shown here is derived from an EMBL/GenBank/DDBJ whole genome shotgun (WGS) entry which is preliminary data.</text>
</comment>
<protein>
    <submittedName>
        <fullName evidence="1">Uncharacterized protein</fullName>
    </submittedName>
</protein>
<evidence type="ECO:0000313" key="1">
    <source>
        <dbReference type="EMBL" id="KKU20662.1"/>
    </source>
</evidence>
<dbReference type="Proteomes" id="UP000034107">
    <property type="component" value="Unassembled WGS sequence"/>
</dbReference>
<gene>
    <name evidence="1" type="ORF">UX31_C0033G0020</name>
</gene>
<organism evidence="1 2">
    <name type="scientific">Candidatus Nomurabacteria bacterium GW2011_GWA1_46_11</name>
    <dbReference type="NCBI Taxonomy" id="1618732"/>
    <lineage>
        <taxon>Bacteria</taxon>
        <taxon>Candidatus Nomuraibacteriota</taxon>
    </lineage>
</organism>
<name>A0A0G1NK08_9BACT</name>
<proteinExistence type="predicted"/>
<reference evidence="1 2" key="1">
    <citation type="journal article" date="2015" name="Nature">
        <title>rRNA introns, odd ribosomes, and small enigmatic genomes across a large radiation of phyla.</title>
        <authorList>
            <person name="Brown C.T."/>
            <person name="Hug L.A."/>
            <person name="Thomas B.C."/>
            <person name="Sharon I."/>
            <person name="Castelle C.J."/>
            <person name="Singh A."/>
            <person name="Wilkins M.J."/>
            <person name="Williams K.H."/>
            <person name="Banfield J.F."/>
        </authorList>
    </citation>
    <scope>NUCLEOTIDE SEQUENCE [LARGE SCALE GENOMIC DNA]</scope>
</reference>
<dbReference type="EMBL" id="LCLS01000033">
    <property type="protein sequence ID" value="KKU20662.1"/>
    <property type="molecule type" value="Genomic_DNA"/>
</dbReference>